<keyword evidence="3" id="KW-1185">Reference proteome</keyword>
<dbReference type="Pfam" id="PF00578">
    <property type="entry name" value="AhpC-TSA"/>
    <property type="match status" value="1"/>
</dbReference>
<accession>A0A7X0PLX7</accession>
<dbReference type="GO" id="GO:0016209">
    <property type="term" value="F:antioxidant activity"/>
    <property type="evidence" value="ECO:0007669"/>
    <property type="project" value="InterPro"/>
</dbReference>
<dbReference type="GO" id="GO:0016491">
    <property type="term" value="F:oxidoreductase activity"/>
    <property type="evidence" value="ECO:0007669"/>
    <property type="project" value="InterPro"/>
</dbReference>
<dbReference type="RefSeq" id="WP_184866262.1">
    <property type="nucleotide sequence ID" value="NZ_JACHLK010000037.1"/>
</dbReference>
<organism evidence="2 3">
    <name type="scientific">Acidovorax soli</name>
    <dbReference type="NCBI Taxonomy" id="592050"/>
    <lineage>
        <taxon>Bacteria</taxon>
        <taxon>Pseudomonadati</taxon>
        <taxon>Pseudomonadota</taxon>
        <taxon>Betaproteobacteria</taxon>
        <taxon>Burkholderiales</taxon>
        <taxon>Comamonadaceae</taxon>
        <taxon>Acidovorax</taxon>
    </lineage>
</organism>
<dbReference type="Proteomes" id="UP000575083">
    <property type="component" value="Unassembled WGS sequence"/>
</dbReference>
<protein>
    <submittedName>
        <fullName evidence="2">Peroxiredoxin</fullName>
    </submittedName>
</protein>
<dbReference type="InterPro" id="IPR013766">
    <property type="entry name" value="Thioredoxin_domain"/>
</dbReference>
<dbReference type="PANTHER" id="PTHR42852">
    <property type="entry name" value="THIOL:DISULFIDE INTERCHANGE PROTEIN DSBE"/>
    <property type="match status" value="1"/>
</dbReference>
<dbReference type="InterPro" id="IPR000866">
    <property type="entry name" value="AhpC/TSA"/>
</dbReference>
<dbReference type="InterPro" id="IPR050553">
    <property type="entry name" value="Thioredoxin_ResA/DsbE_sf"/>
</dbReference>
<evidence type="ECO:0000259" key="1">
    <source>
        <dbReference type="PROSITE" id="PS51352"/>
    </source>
</evidence>
<gene>
    <name evidence="2" type="ORF">HNP48_007052</name>
</gene>
<dbReference type="EMBL" id="JACHLK010000037">
    <property type="protein sequence ID" value="MBB6564325.1"/>
    <property type="molecule type" value="Genomic_DNA"/>
</dbReference>
<feature type="domain" description="Thioredoxin" evidence="1">
    <location>
        <begin position="1"/>
        <end position="153"/>
    </location>
</feature>
<name>A0A7X0PLX7_9BURK</name>
<evidence type="ECO:0000313" key="2">
    <source>
        <dbReference type="EMBL" id="MBB6564325.1"/>
    </source>
</evidence>
<dbReference type="InterPro" id="IPR036249">
    <property type="entry name" value="Thioredoxin-like_sf"/>
</dbReference>
<dbReference type="Gene3D" id="3.40.30.10">
    <property type="entry name" value="Glutaredoxin"/>
    <property type="match status" value="1"/>
</dbReference>
<dbReference type="SUPFAM" id="SSF52833">
    <property type="entry name" value="Thioredoxin-like"/>
    <property type="match status" value="1"/>
</dbReference>
<evidence type="ECO:0000313" key="3">
    <source>
        <dbReference type="Proteomes" id="UP000575083"/>
    </source>
</evidence>
<dbReference type="PANTHER" id="PTHR42852:SF13">
    <property type="entry name" value="PROTEIN DIPZ"/>
    <property type="match status" value="1"/>
</dbReference>
<reference evidence="2 3" key="1">
    <citation type="submission" date="2020-08" db="EMBL/GenBank/DDBJ databases">
        <title>Functional genomics of gut bacteria from endangered species of beetles.</title>
        <authorList>
            <person name="Carlos-Shanley C."/>
        </authorList>
    </citation>
    <scope>NUCLEOTIDE SEQUENCE [LARGE SCALE GENOMIC DNA]</scope>
    <source>
        <strain evidence="2 3">S00198</strain>
    </source>
</reference>
<comment type="caution">
    <text evidence="2">The sequence shown here is derived from an EMBL/GenBank/DDBJ whole genome shotgun (WGS) entry which is preliminary data.</text>
</comment>
<sequence>MDYYYAPELEIAQWLNTDAPVTLQGLRGKVVVVHAFQMLCPGCVAYGLPQAAAMHALFDPRDVAVLGLHSVFEHHAVMTPQALKAFVHEYRLGFPIGIDMPGTEGSIPRTMQAYGLRGTPSLLLIDRMGRLRVNHFGRIDDMRVGALVAQLVAEPGAEAWPAESSASAAVAAGGARSAGVVCDADACRVS</sequence>
<dbReference type="PROSITE" id="PS51352">
    <property type="entry name" value="THIOREDOXIN_2"/>
    <property type="match status" value="1"/>
</dbReference>
<proteinExistence type="predicted"/>
<dbReference type="AlphaFoldDB" id="A0A7X0PLX7"/>